<evidence type="ECO:0000313" key="2">
    <source>
        <dbReference type="EMBL" id="KAI9271745.1"/>
    </source>
</evidence>
<proteinExistence type="predicted"/>
<comment type="caution">
    <text evidence="2">The sequence shown here is derived from an EMBL/GenBank/DDBJ whole genome shotgun (WGS) entry which is preliminary data.</text>
</comment>
<reference evidence="2" key="2">
    <citation type="submission" date="2023-02" db="EMBL/GenBank/DDBJ databases">
        <authorList>
            <consortium name="DOE Joint Genome Institute"/>
            <person name="Mondo S.J."/>
            <person name="Chang Y."/>
            <person name="Wang Y."/>
            <person name="Ahrendt S."/>
            <person name="Andreopoulos W."/>
            <person name="Barry K."/>
            <person name="Beard J."/>
            <person name="Benny G.L."/>
            <person name="Blankenship S."/>
            <person name="Bonito G."/>
            <person name="Cuomo C."/>
            <person name="Desiro A."/>
            <person name="Gervers K.A."/>
            <person name="Hundley H."/>
            <person name="Kuo A."/>
            <person name="LaButti K."/>
            <person name="Lang B.F."/>
            <person name="Lipzen A."/>
            <person name="O'Donnell K."/>
            <person name="Pangilinan J."/>
            <person name="Reynolds N."/>
            <person name="Sandor L."/>
            <person name="Smith M.W."/>
            <person name="Tsang A."/>
            <person name="Grigoriev I.V."/>
            <person name="Stajich J.E."/>
            <person name="Spatafora J.W."/>
        </authorList>
    </citation>
    <scope>NUCLEOTIDE SEQUENCE</scope>
    <source>
        <strain evidence="2">RSA 2281</strain>
    </source>
</reference>
<dbReference type="Proteomes" id="UP001209540">
    <property type="component" value="Unassembled WGS sequence"/>
</dbReference>
<feature type="region of interest" description="Disordered" evidence="1">
    <location>
        <begin position="354"/>
        <end position="379"/>
    </location>
</feature>
<dbReference type="EMBL" id="JAIXMP010000006">
    <property type="protein sequence ID" value="KAI9271745.1"/>
    <property type="molecule type" value="Genomic_DNA"/>
</dbReference>
<keyword evidence="3" id="KW-1185">Reference proteome</keyword>
<gene>
    <name evidence="2" type="ORF">BDA99DRAFT_556956</name>
</gene>
<feature type="compositionally biased region" description="Low complexity" evidence="1">
    <location>
        <begin position="370"/>
        <end position="379"/>
    </location>
</feature>
<evidence type="ECO:0000256" key="1">
    <source>
        <dbReference type="SAM" id="MobiDB-lite"/>
    </source>
</evidence>
<sequence>MRHLTKLPSMSERIATLQVKFVHRAQFLPEDALLTQLLLGLEAQKRSYWSKLCNKSDIVKLLPQSYSDISGTMLKTIIRQYLVDTFENIRSAPIGAKLLCARLPKLGVDPIMWIPMTNKERSRCIRWRLPGGRPKPCPRCPSQILTKNRAIHCLCMHHRLQLPSYHEDPLSHILNQPSKSKPASLRRIQHLSSKWPIVCKILAELDAYQHPGSNLQQYYDDSPGQALVKWITSPPPSEADTYYMINIDHKYVEHVSEPSKITTTISLLPSTGLFDSSTLTVSCQQNFMTQLYIGNVGVMTHRNISYLESSYCVQRKCTSRDYHQTVFLLLTGTLGWIFFLVKTKAELIKAISPSHDKQSRRLRGPRERTITTTSSSSKYTTMPTRTFTDASTSVSMRETTVLTVTFTMKQSDSTTVSEKNTFIAVPEAPTVTTTSTITSPTLF</sequence>
<reference evidence="2" key="1">
    <citation type="journal article" date="2022" name="IScience">
        <title>Evolution of zygomycete secretomes and the origins of terrestrial fungal ecologies.</title>
        <authorList>
            <person name="Chang Y."/>
            <person name="Wang Y."/>
            <person name="Mondo S."/>
            <person name="Ahrendt S."/>
            <person name="Andreopoulos W."/>
            <person name="Barry K."/>
            <person name="Beard J."/>
            <person name="Benny G.L."/>
            <person name="Blankenship S."/>
            <person name="Bonito G."/>
            <person name="Cuomo C."/>
            <person name="Desiro A."/>
            <person name="Gervers K.A."/>
            <person name="Hundley H."/>
            <person name="Kuo A."/>
            <person name="LaButti K."/>
            <person name="Lang B.F."/>
            <person name="Lipzen A."/>
            <person name="O'Donnell K."/>
            <person name="Pangilinan J."/>
            <person name="Reynolds N."/>
            <person name="Sandor L."/>
            <person name="Smith M.E."/>
            <person name="Tsang A."/>
            <person name="Grigoriev I.V."/>
            <person name="Stajich J.E."/>
            <person name="Spatafora J.W."/>
        </authorList>
    </citation>
    <scope>NUCLEOTIDE SEQUENCE</scope>
    <source>
        <strain evidence="2">RSA 2281</strain>
    </source>
</reference>
<name>A0AAD5KH73_9FUNG</name>
<organism evidence="2 3">
    <name type="scientific">Phascolomyces articulosus</name>
    <dbReference type="NCBI Taxonomy" id="60185"/>
    <lineage>
        <taxon>Eukaryota</taxon>
        <taxon>Fungi</taxon>
        <taxon>Fungi incertae sedis</taxon>
        <taxon>Mucoromycota</taxon>
        <taxon>Mucoromycotina</taxon>
        <taxon>Mucoromycetes</taxon>
        <taxon>Mucorales</taxon>
        <taxon>Lichtheimiaceae</taxon>
        <taxon>Phascolomyces</taxon>
    </lineage>
</organism>
<accession>A0AAD5KH73</accession>
<protein>
    <submittedName>
        <fullName evidence="2">Uncharacterized protein</fullName>
    </submittedName>
</protein>
<evidence type="ECO:0000313" key="3">
    <source>
        <dbReference type="Proteomes" id="UP001209540"/>
    </source>
</evidence>
<dbReference type="AlphaFoldDB" id="A0AAD5KH73"/>
<feature type="compositionally biased region" description="Basic and acidic residues" evidence="1">
    <location>
        <begin position="354"/>
        <end position="369"/>
    </location>
</feature>